<evidence type="ECO:0000256" key="4">
    <source>
        <dbReference type="ARBA" id="ARBA00022832"/>
    </source>
</evidence>
<name>A0ABP8E383_9MICO</name>
<accession>A0ABP8E383</accession>
<comment type="similarity">
    <text evidence="2 8">Belongs to the short-chain dehydrogenases/reductases (SDR) family. FabI subfamily.</text>
</comment>
<dbReference type="PANTHER" id="PTHR43159">
    <property type="entry name" value="ENOYL-[ACYL-CARRIER-PROTEIN] REDUCTASE"/>
    <property type="match status" value="1"/>
</dbReference>
<keyword evidence="4" id="KW-0276">Fatty acid metabolism</keyword>
<dbReference type="SUPFAM" id="SSF51735">
    <property type="entry name" value="NAD(P)-binding Rossmann-fold domains"/>
    <property type="match status" value="1"/>
</dbReference>
<evidence type="ECO:0000313" key="10">
    <source>
        <dbReference type="Proteomes" id="UP001501594"/>
    </source>
</evidence>
<evidence type="ECO:0000256" key="8">
    <source>
        <dbReference type="PIRNR" id="PIRNR000094"/>
    </source>
</evidence>
<dbReference type="RefSeq" id="WP_344796163.1">
    <property type="nucleotide sequence ID" value="NZ_BAABAU010000002.1"/>
</dbReference>
<dbReference type="Pfam" id="PF13561">
    <property type="entry name" value="adh_short_C2"/>
    <property type="match status" value="1"/>
</dbReference>
<dbReference type="InterPro" id="IPR036291">
    <property type="entry name" value="NAD(P)-bd_dom_sf"/>
</dbReference>
<comment type="caution">
    <text evidence="9">The sequence shown here is derived from an EMBL/GenBank/DDBJ whole genome shotgun (WGS) entry which is preliminary data.</text>
</comment>
<protein>
    <recommendedName>
        <fullName evidence="8">Enoyl-[acyl-carrier-protein] reductase [NADH]</fullName>
        <ecNumber evidence="8">1.3.1.9</ecNumber>
    </recommendedName>
</protein>
<organism evidence="9 10">
    <name type="scientific">Frondihabitans peucedani</name>
    <dbReference type="NCBI Taxonomy" id="598626"/>
    <lineage>
        <taxon>Bacteria</taxon>
        <taxon>Bacillati</taxon>
        <taxon>Actinomycetota</taxon>
        <taxon>Actinomycetes</taxon>
        <taxon>Micrococcales</taxon>
        <taxon>Microbacteriaceae</taxon>
        <taxon>Frondihabitans</taxon>
    </lineage>
</organism>
<sequence length="255" mass="27471">MGLLEGKTILVSGVFNETSIAYRAAEVAQQQGATVILTAFGRRRRITEAIARRLPTTPPIVEFDATLPEDVGLLHDQVAQHADHLDGVVHCISASFPSVVGDHFASAEWQDVSHSFQVSAYSYQSLVRGVDKLLVDGASVVGCTLDGSVAWPVYGWAGVAKAAYESTNQYLAHHYGQRGIRCNLVASGPIESFTMKAIEGIDEVDGMWESRAPLHWDSTNSRPVARSIVALLSDWLPATTGSVIYADGGFHAVAY</sequence>
<keyword evidence="10" id="KW-1185">Reference proteome</keyword>
<keyword evidence="3 8" id="KW-0444">Lipid biosynthesis</keyword>
<evidence type="ECO:0000256" key="6">
    <source>
        <dbReference type="ARBA" id="ARBA00023098"/>
    </source>
</evidence>
<evidence type="ECO:0000256" key="5">
    <source>
        <dbReference type="ARBA" id="ARBA00023002"/>
    </source>
</evidence>
<evidence type="ECO:0000256" key="7">
    <source>
        <dbReference type="ARBA" id="ARBA00023160"/>
    </source>
</evidence>
<dbReference type="PANTHER" id="PTHR43159:SF2">
    <property type="entry name" value="ENOYL-[ACYL-CARRIER-PROTEIN] REDUCTASE [NADH], CHLOROPLASTIC"/>
    <property type="match status" value="1"/>
</dbReference>
<keyword evidence="5 8" id="KW-0560">Oxidoreductase</keyword>
<dbReference type="Proteomes" id="UP001501594">
    <property type="component" value="Unassembled WGS sequence"/>
</dbReference>
<reference evidence="10" key="1">
    <citation type="journal article" date="2019" name="Int. J. Syst. Evol. Microbiol.">
        <title>The Global Catalogue of Microorganisms (GCM) 10K type strain sequencing project: providing services to taxonomists for standard genome sequencing and annotation.</title>
        <authorList>
            <consortium name="The Broad Institute Genomics Platform"/>
            <consortium name="The Broad Institute Genome Sequencing Center for Infectious Disease"/>
            <person name="Wu L."/>
            <person name="Ma J."/>
        </authorList>
    </citation>
    <scope>NUCLEOTIDE SEQUENCE [LARGE SCALE GENOMIC DNA]</scope>
    <source>
        <strain evidence="10">JCM 17442</strain>
    </source>
</reference>
<keyword evidence="6" id="KW-0443">Lipid metabolism</keyword>
<dbReference type="NCBIfam" id="NF005908">
    <property type="entry name" value="PRK07889.1"/>
    <property type="match status" value="1"/>
</dbReference>
<dbReference type="Gene3D" id="3.40.50.720">
    <property type="entry name" value="NAD(P)-binding Rossmann-like Domain"/>
    <property type="match status" value="1"/>
</dbReference>
<evidence type="ECO:0000256" key="2">
    <source>
        <dbReference type="ARBA" id="ARBA00009233"/>
    </source>
</evidence>
<gene>
    <name evidence="9" type="primary">fabI</name>
    <name evidence="9" type="ORF">GCM10022256_22240</name>
</gene>
<dbReference type="InterPro" id="IPR002347">
    <property type="entry name" value="SDR_fam"/>
</dbReference>
<keyword evidence="8" id="KW-0520">NAD</keyword>
<proteinExistence type="inferred from homology"/>
<keyword evidence="7 8" id="KW-0275">Fatty acid biosynthesis</keyword>
<comment type="catalytic activity">
    <reaction evidence="8">
        <text>a 2,3-saturated acyl-[ACP] + NAD(+) = a (2E)-enoyl-[ACP] + NADH + H(+)</text>
        <dbReference type="Rhea" id="RHEA:10240"/>
        <dbReference type="Rhea" id="RHEA-COMP:9925"/>
        <dbReference type="Rhea" id="RHEA-COMP:9926"/>
        <dbReference type="ChEBI" id="CHEBI:15378"/>
        <dbReference type="ChEBI" id="CHEBI:57540"/>
        <dbReference type="ChEBI" id="CHEBI:57945"/>
        <dbReference type="ChEBI" id="CHEBI:78784"/>
        <dbReference type="ChEBI" id="CHEBI:78785"/>
        <dbReference type="EC" id="1.3.1.9"/>
    </reaction>
</comment>
<dbReference type="PIRSF" id="PIRSF000094">
    <property type="entry name" value="Enoyl-ACP_rdct"/>
    <property type="match status" value="1"/>
</dbReference>
<dbReference type="EC" id="1.3.1.9" evidence="8"/>
<comment type="pathway">
    <text evidence="1">Lipid metabolism.</text>
</comment>
<evidence type="ECO:0000256" key="1">
    <source>
        <dbReference type="ARBA" id="ARBA00005189"/>
    </source>
</evidence>
<evidence type="ECO:0000313" key="9">
    <source>
        <dbReference type="EMBL" id="GAA4266612.1"/>
    </source>
</evidence>
<dbReference type="EMBL" id="BAABAU010000002">
    <property type="protein sequence ID" value="GAA4266612.1"/>
    <property type="molecule type" value="Genomic_DNA"/>
</dbReference>
<evidence type="ECO:0000256" key="3">
    <source>
        <dbReference type="ARBA" id="ARBA00022516"/>
    </source>
</evidence>
<dbReference type="InterPro" id="IPR014358">
    <property type="entry name" value="Enoyl-ACP_Rdtase_NADH"/>
</dbReference>